<dbReference type="AlphaFoldDB" id="A0A5B7D7M7"/>
<comment type="caution">
    <text evidence="3">The sequence shown here is derived from an EMBL/GenBank/DDBJ whole genome shotgun (WGS) entry which is preliminary data.</text>
</comment>
<accession>A0A5B7D7M7</accession>
<keyword evidence="4" id="KW-1185">Reference proteome</keyword>
<gene>
    <name evidence="3" type="ORF">E2C01_010062</name>
</gene>
<reference evidence="3 4" key="1">
    <citation type="submission" date="2019-05" db="EMBL/GenBank/DDBJ databases">
        <title>Another draft genome of Portunus trituberculatus and its Hox gene families provides insights of decapod evolution.</title>
        <authorList>
            <person name="Jeong J.-H."/>
            <person name="Song I."/>
            <person name="Kim S."/>
            <person name="Choi T."/>
            <person name="Kim D."/>
            <person name="Ryu S."/>
            <person name="Kim W."/>
        </authorList>
    </citation>
    <scope>NUCLEOTIDE SEQUENCE [LARGE SCALE GENOMIC DNA]</scope>
    <source>
        <tissue evidence="3">Muscle</tissue>
    </source>
</reference>
<feature type="chain" id="PRO_5022737127" description="Secreted protein" evidence="2">
    <location>
        <begin position="20"/>
        <end position="93"/>
    </location>
</feature>
<evidence type="ECO:0000256" key="1">
    <source>
        <dbReference type="SAM" id="MobiDB-lite"/>
    </source>
</evidence>
<keyword evidence="2" id="KW-0732">Signal</keyword>
<dbReference type="Proteomes" id="UP000324222">
    <property type="component" value="Unassembled WGS sequence"/>
</dbReference>
<evidence type="ECO:0000313" key="4">
    <source>
        <dbReference type="Proteomes" id="UP000324222"/>
    </source>
</evidence>
<proteinExistence type="predicted"/>
<evidence type="ECO:0000256" key="2">
    <source>
        <dbReference type="SAM" id="SignalP"/>
    </source>
</evidence>
<name>A0A5B7D7M7_PORTR</name>
<dbReference type="OrthoDB" id="6358391at2759"/>
<organism evidence="3 4">
    <name type="scientific">Portunus trituberculatus</name>
    <name type="common">Swimming crab</name>
    <name type="synonym">Neptunus trituberculatus</name>
    <dbReference type="NCBI Taxonomy" id="210409"/>
    <lineage>
        <taxon>Eukaryota</taxon>
        <taxon>Metazoa</taxon>
        <taxon>Ecdysozoa</taxon>
        <taxon>Arthropoda</taxon>
        <taxon>Crustacea</taxon>
        <taxon>Multicrustacea</taxon>
        <taxon>Malacostraca</taxon>
        <taxon>Eumalacostraca</taxon>
        <taxon>Eucarida</taxon>
        <taxon>Decapoda</taxon>
        <taxon>Pleocyemata</taxon>
        <taxon>Brachyura</taxon>
        <taxon>Eubrachyura</taxon>
        <taxon>Portunoidea</taxon>
        <taxon>Portunidae</taxon>
        <taxon>Portuninae</taxon>
        <taxon>Portunus</taxon>
    </lineage>
</organism>
<sequence length="93" mass="10451">MKDWGIVSWCAWCLGFGMAGHTHPHPLASTHANLQIRRSVHSTRCQDSDDDTEKEEEEDEKKSYVQSSQYRSATSLHLPDIPSTVAVQVQPSN</sequence>
<feature type="region of interest" description="Disordered" evidence="1">
    <location>
        <begin position="39"/>
        <end position="77"/>
    </location>
</feature>
<feature type="compositionally biased region" description="Acidic residues" evidence="1">
    <location>
        <begin position="48"/>
        <end position="59"/>
    </location>
</feature>
<protein>
    <recommendedName>
        <fullName evidence="5">Secreted protein</fullName>
    </recommendedName>
</protein>
<evidence type="ECO:0000313" key="3">
    <source>
        <dbReference type="EMBL" id="MPC17213.1"/>
    </source>
</evidence>
<dbReference type="EMBL" id="VSRR010000569">
    <property type="protein sequence ID" value="MPC17213.1"/>
    <property type="molecule type" value="Genomic_DNA"/>
</dbReference>
<feature type="compositionally biased region" description="Polar residues" evidence="1">
    <location>
        <begin position="64"/>
        <end position="75"/>
    </location>
</feature>
<feature type="signal peptide" evidence="2">
    <location>
        <begin position="1"/>
        <end position="19"/>
    </location>
</feature>
<evidence type="ECO:0008006" key="5">
    <source>
        <dbReference type="Google" id="ProtNLM"/>
    </source>
</evidence>